<dbReference type="Proteomes" id="UP000664332">
    <property type="component" value="Unassembled WGS sequence"/>
</dbReference>
<sequence length="159" mass="16932">MADWHTVMEWLAWIVQYNPDILAAHAHPLLAAATESAPLNGTGAVLAGLAGSRYLPERPTYSALGLAAGAKDPVQRIAAAETMAALADRNRVDPVLLSCELSSLLEGGNITASRVADTIRQAAEISPVTGLRMLQVLLGLLDQLHDIPTPHPWWKPCGD</sequence>
<organism evidence="1 2">
    <name type="scientific">Corynebacterium mendelii</name>
    <dbReference type="NCBI Taxonomy" id="2765362"/>
    <lineage>
        <taxon>Bacteria</taxon>
        <taxon>Bacillati</taxon>
        <taxon>Actinomycetota</taxon>
        <taxon>Actinomycetes</taxon>
        <taxon>Mycobacteriales</taxon>
        <taxon>Corynebacteriaceae</taxon>
        <taxon>Corynebacterium</taxon>
    </lineage>
</organism>
<evidence type="ECO:0000313" key="1">
    <source>
        <dbReference type="EMBL" id="MBN9644882.1"/>
    </source>
</evidence>
<keyword evidence="2" id="KW-1185">Reference proteome</keyword>
<reference evidence="1" key="1">
    <citation type="submission" date="2021-03" db="EMBL/GenBank/DDBJ databases">
        <authorList>
            <person name="Sun Q."/>
        </authorList>
    </citation>
    <scope>NUCLEOTIDE SEQUENCE</scope>
    <source>
        <strain evidence="1">CCM 8862</strain>
    </source>
</reference>
<dbReference type="RefSeq" id="WP_207279339.1">
    <property type="nucleotide sequence ID" value="NZ_JAFLEQ010000016.1"/>
</dbReference>
<name>A0A939E3R0_9CORY</name>
<protein>
    <submittedName>
        <fullName evidence="1">Uncharacterized protein</fullName>
    </submittedName>
</protein>
<accession>A0A939E3R0</accession>
<gene>
    <name evidence="1" type="ORF">JZY06_09705</name>
</gene>
<proteinExistence type="predicted"/>
<comment type="caution">
    <text evidence="1">The sequence shown here is derived from an EMBL/GenBank/DDBJ whole genome shotgun (WGS) entry which is preliminary data.</text>
</comment>
<dbReference type="EMBL" id="JAFLEQ010000016">
    <property type="protein sequence ID" value="MBN9644882.1"/>
    <property type="molecule type" value="Genomic_DNA"/>
</dbReference>
<evidence type="ECO:0000313" key="2">
    <source>
        <dbReference type="Proteomes" id="UP000664332"/>
    </source>
</evidence>
<dbReference type="AlphaFoldDB" id="A0A939E3R0"/>